<reference evidence="4" key="1">
    <citation type="submission" date="2017-11" db="EMBL/GenBank/DDBJ databases">
        <authorList>
            <person name="Lima N.C."/>
            <person name="Parody-Merino A.M."/>
            <person name="Battley P.F."/>
            <person name="Fidler A.E."/>
            <person name="Prosdocimi F."/>
        </authorList>
    </citation>
    <scope>NUCLEOTIDE SEQUENCE [LARGE SCALE GENOMIC DNA]</scope>
</reference>
<dbReference type="AlphaFoldDB" id="A0A2I0T3V2"/>
<dbReference type="InterPro" id="IPR059000">
    <property type="entry name" value="ATPase_P-type_domA"/>
</dbReference>
<dbReference type="Proteomes" id="UP000233556">
    <property type="component" value="Unassembled WGS sequence"/>
</dbReference>
<dbReference type="OrthoDB" id="3352408at2759"/>
<evidence type="ECO:0000313" key="4">
    <source>
        <dbReference type="Proteomes" id="UP000233556"/>
    </source>
</evidence>
<protein>
    <recommendedName>
        <fullName evidence="1">P-type Ca(2+) transporter</fullName>
        <ecNumber evidence="1">7.2.2.10</ecNumber>
    </recommendedName>
</protein>
<dbReference type="EC" id="7.2.2.10" evidence="1"/>
<dbReference type="Gene3D" id="2.70.150.10">
    <property type="entry name" value="Calcium-transporting ATPase, cytoplasmic transduction domain A"/>
    <property type="match status" value="1"/>
</dbReference>
<dbReference type="InterPro" id="IPR008250">
    <property type="entry name" value="ATPase_P-typ_transduc_dom_A_sf"/>
</dbReference>
<name>A0A2I0T3V2_LIMLA</name>
<evidence type="ECO:0000256" key="1">
    <source>
        <dbReference type="ARBA" id="ARBA00012790"/>
    </source>
</evidence>
<dbReference type="SUPFAM" id="SSF81653">
    <property type="entry name" value="Calcium ATPase, transduction domain A"/>
    <property type="match status" value="1"/>
</dbReference>
<organism evidence="3 4">
    <name type="scientific">Limosa lapponica baueri</name>
    <dbReference type="NCBI Taxonomy" id="1758121"/>
    <lineage>
        <taxon>Eukaryota</taxon>
        <taxon>Metazoa</taxon>
        <taxon>Chordata</taxon>
        <taxon>Craniata</taxon>
        <taxon>Vertebrata</taxon>
        <taxon>Euteleostomi</taxon>
        <taxon>Archelosauria</taxon>
        <taxon>Archosauria</taxon>
        <taxon>Dinosauria</taxon>
        <taxon>Saurischia</taxon>
        <taxon>Theropoda</taxon>
        <taxon>Coelurosauria</taxon>
        <taxon>Aves</taxon>
        <taxon>Neognathae</taxon>
        <taxon>Neoaves</taxon>
        <taxon>Charadriiformes</taxon>
        <taxon>Scolopacidae</taxon>
        <taxon>Limosa</taxon>
    </lineage>
</organism>
<dbReference type="GO" id="GO:0005388">
    <property type="term" value="F:P-type calcium transporter activity"/>
    <property type="evidence" value="ECO:0007669"/>
    <property type="project" value="UniProtKB-EC"/>
</dbReference>
<accession>A0A2I0T3V2</accession>
<dbReference type="PANTHER" id="PTHR42861">
    <property type="entry name" value="CALCIUM-TRANSPORTING ATPASE"/>
    <property type="match status" value="1"/>
</dbReference>
<keyword evidence="4" id="KW-1185">Reference proteome</keyword>
<evidence type="ECO:0000259" key="2">
    <source>
        <dbReference type="Pfam" id="PF00122"/>
    </source>
</evidence>
<feature type="domain" description="P-type ATPase A" evidence="2">
    <location>
        <begin position="16"/>
        <end position="82"/>
    </location>
</feature>
<dbReference type="EMBL" id="KZ520443">
    <property type="protein sequence ID" value="PKU28471.1"/>
    <property type="molecule type" value="Genomic_DNA"/>
</dbReference>
<proteinExistence type="predicted"/>
<evidence type="ECO:0000313" key="3">
    <source>
        <dbReference type="EMBL" id="PKU28471.1"/>
    </source>
</evidence>
<sequence>MSRDVHGEGFLAVTDLLVDESSFTGEAEPCNKTDGVLLAAGDITTLSNVVFMGTLVRYGKGKGVVIGTGENSQFGEVFKMMQAEEVKKSLCVSGWWMFGMKACEEKQFQELMHWVHFCFCYKMLV</sequence>
<reference evidence="4" key="2">
    <citation type="submission" date="2017-12" db="EMBL/GenBank/DDBJ databases">
        <title>Genome sequence of the Bar-tailed Godwit (Limosa lapponica baueri).</title>
        <authorList>
            <person name="Lima N.C.B."/>
            <person name="Parody-Merino A.M."/>
            <person name="Battley P.F."/>
            <person name="Fidler A.E."/>
            <person name="Prosdocimi F."/>
        </authorList>
    </citation>
    <scope>NUCLEOTIDE SEQUENCE [LARGE SCALE GENOMIC DNA]</scope>
</reference>
<dbReference type="Pfam" id="PF00122">
    <property type="entry name" value="E1-E2_ATPase"/>
    <property type="match status" value="1"/>
</dbReference>
<gene>
    <name evidence="3" type="ORF">llap_21225</name>
</gene>